<dbReference type="Proteomes" id="UP000292459">
    <property type="component" value="Unassembled WGS sequence"/>
</dbReference>
<dbReference type="InterPro" id="IPR027939">
    <property type="entry name" value="NMT1/THI5"/>
</dbReference>
<dbReference type="AlphaFoldDB" id="A0A4Q7EA38"/>
<evidence type="ECO:0000259" key="2">
    <source>
        <dbReference type="Pfam" id="PF09084"/>
    </source>
</evidence>
<dbReference type="RefSeq" id="WP_044151306.1">
    <property type="nucleotide sequence ID" value="NZ_QVFV01000002.1"/>
</dbReference>
<dbReference type="SUPFAM" id="SSF53850">
    <property type="entry name" value="Periplasmic binding protein-like II"/>
    <property type="match status" value="1"/>
</dbReference>
<dbReference type="GO" id="GO:0009228">
    <property type="term" value="P:thiamine biosynthetic process"/>
    <property type="evidence" value="ECO:0007669"/>
    <property type="project" value="InterPro"/>
</dbReference>
<feature type="domain" description="SsuA/THI5-like" evidence="2">
    <location>
        <begin position="82"/>
        <end position="285"/>
    </location>
</feature>
<feature type="compositionally biased region" description="Low complexity" evidence="1">
    <location>
        <begin position="47"/>
        <end position="67"/>
    </location>
</feature>
<name>A0A4Q7EA38_9CYAN</name>
<feature type="region of interest" description="Disordered" evidence="1">
    <location>
        <begin position="44"/>
        <end position="67"/>
    </location>
</feature>
<comment type="caution">
    <text evidence="3">The sequence shown here is derived from an EMBL/GenBank/DDBJ whole genome shotgun (WGS) entry which is preliminary data.</text>
</comment>
<gene>
    <name evidence="3" type="ORF">DYY88_11265</name>
</gene>
<organism evidence="3 4">
    <name type="scientific">Leptolyngbya iicbica LK</name>
    <dbReference type="NCBI Taxonomy" id="2294035"/>
    <lineage>
        <taxon>Bacteria</taxon>
        <taxon>Bacillati</taxon>
        <taxon>Cyanobacteriota</taxon>
        <taxon>Cyanophyceae</taxon>
        <taxon>Leptolyngbyales</taxon>
        <taxon>Leptolyngbyaceae</taxon>
        <taxon>Leptolyngbya group</taxon>
        <taxon>Leptolyngbya</taxon>
        <taxon>Leptolyngbya iicbica</taxon>
    </lineage>
</organism>
<protein>
    <submittedName>
        <fullName evidence="3">ABC transporter substrate-binding protein</fullName>
    </submittedName>
</protein>
<dbReference type="Pfam" id="PF09084">
    <property type="entry name" value="NMT1"/>
    <property type="match status" value="1"/>
</dbReference>
<dbReference type="PANTHER" id="PTHR31528">
    <property type="entry name" value="4-AMINO-5-HYDROXYMETHYL-2-METHYLPYRIMIDINE PHOSPHATE SYNTHASE THI11-RELATED"/>
    <property type="match status" value="1"/>
</dbReference>
<dbReference type="InterPro" id="IPR015168">
    <property type="entry name" value="SsuA/THI5"/>
</dbReference>
<keyword evidence="4" id="KW-1185">Reference proteome</keyword>
<sequence>MAVEVSVLNQRWILQSQAIGRRRFVKYGSLLVGAGVVAACGGGTSPDATSSTDADESSATAEGSSSGDLQTVTFGTNWYAQAEHGGFYQAIATGIYADHGLDVTIQMGGPQVNGTQLLMGGSVDFFMGYGSDALQAVQEGIPKVTVASIFQKDPQILIAHPDQGVASLEDLQGKPIYISSAANVTYWPFLAAKYGFTEDMKRPYNFNPGPFLADKTSAQQGYLSSEPLAIRNEGGFEPVVLLLADYGYDPYSTTIETRQEIVDSDPDLVQRFVDASIKGWYSYLNDDPTPGNELIKQDNPEMSDEQIAYGIAKMKEYGIVVSGDAESMGIGAMTDERWKSFYDKLVEAEVLSSEVDYTRAFTLEFVNQGAEYYQS</sequence>
<dbReference type="PANTHER" id="PTHR31528:SF3">
    <property type="entry name" value="THIAMINE BIOSYNTHESIS PROTEIN HI_0357-RELATED"/>
    <property type="match status" value="1"/>
</dbReference>
<dbReference type="Gene3D" id="3.40.190.10">
    <property type="entry name" value="Periplasmic binding protein-like II"/>
    <property type="match status" value="2"/>
</dbReference>
<evidence type="ECO:0000313" key="4">
    <source>
        <dbReference type="Proteomes" id="UP000292459"/>
    </source>
</evidence>
<dbReference type="OrthoDB" id="9815602at2"/>
<reference evidence="3 4" key="1">
    <citation type="submission" date="2018-11" db="EMBL/GenBank/DDBJ databases">
        <title>Whole genome sequencing of an environmental sample.</title>
        <authorList>
            <person name="Sarangi A.N."/>
            <person name="Singh D."/>
            <person name="Tripathy S."/>
        </authorList>
    </citation>
    <scope>NUCLEOTIDE SEQUENCE [LARGE SCALE GENOMIC DNA]</scope>
    <source>
        <strain evidence="3 4">Lakshadweep</strain>
    </source>
</reference>
<evidence type="ECO:0000313" key="3">
    <source>
        <dbReference type="EMBL" id="RZM79319.1"/>
    </source>
</evidence>
<evidence type="ECO:0000256" key="1">
    <source>
        <dbReference type="SAM" id="MobiDB-lite"/>
    </source>
</evidence>
<accession>A0A4Q7EA38</accession>
<dbReference type="EMBL" id="QVFV01000002">
    <property type="protein sequence ID" value="RZM79319.1"/>
    <property type="molecule type" value="Genomic_DNA"/>
</dbReference>
<proteinExistence type="predicted"/>